<reference evidence="3 4" key="1">
    <citation type="submission" date="2018-03" db="EMBL/GenBank/DDBJ databases">
        <title>Draft Genome Sequences of the Obligatory Marine Myxobacteria Enhygromyxa salina SWB005.</title>
        <authorList>
            <person name="Poehlein A."/>
            <person name="Moghaddam J.A."/>
            <person name="Harms H."/>
            <person name="Alanjari M."/>
            <person name="Koenig G.M."/>
            <person name="Daniel R."/>
            <person name="Schaeberle T.F."/>
        </authorList>
    </citation>
    <scope>NUCLEOTIDE SEQUENCE [LARGE SCALE GENOMIC DNA]</scope>
    <source>
        <strain evidence="3 4">SWB005</strain>
    </source>
</reference>
<feature type="region of interest" description="Disordered" evidence="1">
    <location>
        <begin position="38"/>
        <end position="57"/>
    </location>
</feature>
<feature type="chain" id="PRO_5015671752" description="Peptidase M61 catalytic domain-containing protein" evidence="2">
    <location>
        <begin position="41"/>
        <end position="516"/>
    </location>
</feature>
<dbReference type="Proteomes" id="UP000237968">
    <property type="component" value="Unassembled WGS sequence"/>
</dbReference>
<evidence type="ECO:0000256" key="1">
    <source>
        <dbReference type="SAM" id="MobiDB-lite"/>
    </source>
</evidence>
<dbReference type="InterPro" id="IPR027268">
    <property type="entry name" value="Peptidase_M4/M1_CTD_sf"/>
</dbReference>
<comment type="caution">
    <text evidence="3">The sequence shown here is derived from an EMBL/GenBank/DDBJ whole genome shotgun (WGS) entry which is preliminary data.</text>
</comment>
<protein>
    <recommendedName>
        <fullName evidence="5">Peptidase M61 catalytic domain-containing protein</fullName>
    </recommendedName>
</protein>
<dbReference type="EMBL" id="PVNK01000018">
    <property type="protein sequence ID" value="PRQ05174.1"/>
    <property type="molecule type" value="Genomic_DNA"/>
</dbReference>
<name>A0A2S9YJ99_9BACT</name>
<evidence type="ECO:0000313" key="3">
    <source>
        <dbReference type="EMBL" id="PRQ05174.1"/>
    </source>
</evidence>
<dbReference type="PROSITE" id="PS51257">
    <property type="entry name" value="PROKAR_LIPOPROTEIN"/>
    <property type="match status" value="1"/>
</dbReference>
<evidence type="ECO:0000313" key="4">
    <source>
        <dbReference type="Proteomes" id="UP000237968"/>
    </source>
</evidence>
<sequence>MQIPPKRLLSTLVKRPPSTAALLATALTLACALQPAPASAPAEHAPEPREASGPSPRWSYEIAVDDALEHMQLALCIEGPRPIYLQAPRGAMSFVDSARVRGGDALERDGSGFVVETLGEHGCLDLEIDLAAAARASGRDSARRGDSIMVAPDRWLWCPGLVPDEVEARARFDLPEGVTATVPWPHLEDGWRRLDHTSFGWNAWIAFGHYQPIEFTVGECEFEVAVLDGERAATDAGIERWLRVAAESSVELYGRFPRDRVSLVVIPTSGWRDSAVMFGMARRGGGGSAMLLLNEDARDDELPGEWVASHELLHLGMPLIDDPWMSEGFVTYYTQILRARQGVLAASANRDEQARAALLALREGFRRARGGTRTLAKASDNMRRSGGYTRVYWGGAAVAFDLDRSIRAATEGRRSLDDLMILLAELAPVHRHWQAEDLIARMEAEVERWREAGELRVEISPSKIVERHLRAKSLPADIADLDGLAVDIKGSSLRLLANPNDEVRVRASLFDDTRSP</sequence>
<keyword evidence="2" id="KW-0732">Signal</keyword>
<dbReference type="Gene3D" id="1.10.390.10">
    <property type="entry name" value="Neutral Protease Domain 2"/>
    <property type="match status" value="1"/>
</dbReference>
<keyword evidence="4" id="KW-1185">Reference proteome</keyword>
<accession>A0A2S9YJ99</accession>
<dbReference type="AlphaFoldDB" id="A0A2S9YJ99"/>
<gene>
    <name evidence="3" type="ORF">ENSA5_04180</name>
</gene>
<feature type="signal peptide" evidence="2">
    <location>
        <begin position="1"/>
        <end position="40"/>
    </location>
</feature>
<evidence type="ECO:0008006" key="5">
    <source>
        <dbReference type="Google" id="ProtNLM"/>
    </source>
</evidence>
<evidence type="ECO:0000256" key="2">
    <source>
        <dbReference type="SAM" id="SignalP"/>
    </source>
</evidence>
<organism evidence="3 4">
    <name type="scientific">Enhygromyxa salina</name>
    <dbReference type="NCBI Taxonomy" id="215803"/>
    <lineage>
        <taxon>Bacteria</taxon>
        <taxon>Pseudomonadati</taxon>
        <taxon>Myxococcota</taxon>
        <taxon>Polyangia</taxon>
        <taxon>Nannocystales</taxon>
        <taxon>Nannocystaceae</taxon>
        <taxon>Enhygromyxa</taxon>
    </lineage>
</organism>
<proteinExistence type="predicted"/>